<evidence type="ECO:0000313" key="3">
    <source>
        <dbReference type="Proteomes" id="UP000038010"/>
    </source>
</evidence>
<feature type="compositionally biased region" description="Basic residues" evidence="1">
    <location>
        <begin position="146"/>
        <end position="162"/>
    </location>
</feature>
<name>A0A0N1HQM8_9EURO</name>
<dbReference type="GO" id="GO:0005634">
    <property type="term" value="C:nucleus"/>
    <property type="evidence" value="ECO:0007669"/>
    <property type="project" value="TreeGrafter"/>
</dbReference>
<comment type="caution">
    <text evidence="2">The sequence shown here is derived from an EMBL/GenBank/DDBJ whole genome shotgun (WGS) entry which is preliminary data.</text>
</comment>
<dbReference type="RefSeq" id="XP_018000263.1">
    <property type="nucleotide sequence ID" value="XM_018148049.1"/>
</dbReference>
<feature type="compositionally biased region" description="Basic and acidic residues" evidence="1">
    <location>
        <begin position="22"/>
        <end position="39"/>
    </location>
</feature>
<dbReference type="GeneID" id="28739929"/>
<feature type="compositionally biased region" description="Basic and acidic residues" evidence="1">
    <location>
        <begin position="67"/>
        <end position="82"/>
    </location>
</feature>
<organism evidence="2 3">
    <name type="scientific">Cyphellophora attinorum</name>
    <dbReference type="NCBI Taxonomy" id="1664694"/>
    <lineage>
        <taxon>Eukaryota</taxon>
        <taxon>Fungi</taxon>
        <taxon>Dikarya</taxon>
        <taxon>Ascomycota</taxon>
        <taxon>Pezizomycotina</taxon>
        <taxon>Eurotiomycetes</taxon>
        <taxon>Chaetothyriomycetidae</taxon>
        <taxon>Chaetothyriales</taxon>
        <taxon>Cyphellophoraceae</taxon>
        <taxon>Cyphellophora</taxon>
    </lineage>
</organism>
<feature type="compositionally biased region" description="Low complexity" evidence="1">
    <location>
        <begin position="223"/>
        <end position="242"/>
    </location>
</feature>
<evidence type="ECO:0000256" key="1">
    <source>
        <dbReference type="SAM" id="MobiDB-lite"/>
    </source>
</evidence>
<dbReference type="VEuPathDB" id="FungiDB:AB675_7663"/>
<accession>A0A0N1HQM8</accession>
<reference evidence="2 3" key="1">
    <citation type="submission" date="2015-06" db="EMBL/GenBank/DDBJ databases">
        <title>Draft genome of the ant-associated black yeast Phialophora attae CBS 131958.</title>
        <authorList>
            <person name="Moreno L.F."/>
            <person name="Stielow B.J."/>
            <person name="de Hoog S."/>
            <person name="Vicente V.A."/>
            <person name="Weiss V.A."/>
            <person name="de Vries M."/>
            <person name="Cruz L.M."/>
            <person name="Souza E.M."/>
        </authorList>
    </citation>
    <scope>NUCLEOTIDE SEQUENCE [LARGE SCALE GENOMIC DNA]</scope>
    <source>
        <strain evidence="2 3">CBS 131958</strain>
    </source>
</reference>
<feature type="compositionally biased region" description="Low complexity" evidence="1">
    <location>
        <begin position="163"/>
        <end position="178"/>
    </location>
</feature>
<dbReference type="PANTHER" id="PTHR15410:SF2">
    <property type="entry name" value="HIRA-INTERACTING PROTEIN 3"/>
    <property type="match status" value="1"/>
</dbReference>
<dbReference type="AlphaFoldDB" id="A0A0N1HQM8"/>
<sequence>MSDSDLSDAPSFEVPPDFELENSLRREFNRAHERNEDPTLRTIRAASEKKLRLPEGFYKGHTTWNQKSKEIVHDQAENEKEVPSSPELKSKSKANAKAAPPPRKRKSTDPPSPAPKKRKTEPAESDDSDRESSALSDADSEGVSRQKAKAKPNKPKAAKVTKAKPAASAKKNSKAATVSDDDDSDDPRETAPSNDESENAESDSEMSVVLDEDPKPKRKPKTKSTAPKGKSSKPAWKPAKSKSTTEDDPDQAEIKRLQGWLVKCGVRKVWGAYLKPYETPKAKIKHLKELLADVGMTGRYSVEKAASIKEARELAEDLSAVQEGDQRWGTAGKASSAEDTADEKPKSKGRLQRGRAHYDFLSSDGEETS</sequence>
<feature type="region of interest" description="Disordered" evidence="1">
    <location>
        <begin position="1"/>
        <end position="253"/>
    </location>
</feature>
<feature type="region of interest" description="Disordered" evidence="1">
    <location>
        <begin position="319"/>
        <end position="369"/>
    </location>
</feature>
<protein>
    <recommendedName>
        <fullName evidence="4">HIRA-interacting protein 3</fullName>
    </recommendedName>
</protein>
<dbReference type="InterPro" id="IPR037647">
    <property type="entry name" value="HIRIP3"/>
</dbReference>
<gene>
    <name evidence="2" type="ORF">AB675_7663</name>
</gene>
<feature type="compositionally biased region" description="Acidic residues" evidence="1">
    <location>
        <begin position="195"/>
        <end position="204"/>
    </location>
</feature>
<dbReference type="EMBL" id="LFJN01000012">
    <property type="protein sequence ID" value="KPI40300.1"/>
    <property type="molecule type" value="Genomic_DNA"/>
</dbReference>
<dbReference type="PANTHER" id="PTHR15410">
    <property type="entry name" value="HIRA-INTERACTING PROTEIN 3"/>
    <property type="match status" value="1"/>
</dbReference>
<proteinExistence type="predicted"/>
<keyword evidence="3" id="KW-1185">Reference proteome</keyword>
<dbReference type="STRING" id="1664694.A0A0N1HQM8"/>
<dbReference type="OrthoDB" id="552755at2759"/>
<evidence type="ECO:0008006" key="4">
    <source>
        <dbReference type="Google" id="ProtNLM"/>
    </source>
</evidence>
<dbReference type="Proteomes" id="UP000038010">
    <property type="component" value="Unassembled WGS sequence"/>
</dbReference>
<evidence type="ECO:0000313" key="2">
    <source>
        <dbReference type="EMBL" id="KPI40300.1"/>
    </source>
</evidence>